<dbReference type="RefSeq" id="WP_015272566.1">
    <property type="nucleotide sequence ID" value="NC_019907.1"/>
</dbReference>
<dbReference type="InterPro" id="IPR011724">
    <property type="entry name" value="Cyd_oper_YbgT"/>
</dbReference>
<dbReference type="HOGENOM" id="CLU_207013_1_1_5"/>
<evidence type="ECO:0008006" key="3">
    <source>
        <dbReference type="Google" id="ProtNLM"/>
    </source>
</evidence>
<dbReference type="KEGG" id="lcc:B488_01460"/>
<dbReference type="InterPro" id="IPR012994">
    <property type="entry name" value="YbgT_YccB"/>
</dbReference>
<evidence type="ECO:0000313" key="2">
    <source>
        <dbReference type="Proteomes" id="UP000010799"/>
    </source>
</evidence>
<evidence type="ECO:0000313" key="1">
    <source>
        <dbReference type="EMBL" id="AGA64139.1"/>
    </source>
</evidence>
<dbReference type="STRING" id="1215343.B488_01460"/>
<dbReference type="NCBIfam" id="TIGR02106">
    <property type="entry name" value="cyd_oper_ybgT"/>
    <property type="match status" value="1"/>
</dbReference>
<gene>
    <name evidence="1" type="ordered locus">B488_01460</name>
</gene>
<accession>L0ERM4</accession>
<dbReference type="EMBL" id="CP003789">
    <property type="protein sequence ID" value="AGA64139.1"/>
    <property type="molecule type" value="Genomic_DNA"/>
</dbReference>
<dbReference type="Pfam" id="PF08173">
    <property type="entry name" value="YbgT_YccB"/>
    <property type="match status" value="1"/>
</dbReference>
<protein>
    <recommendedName>
        <fullName evidence="3">Cyd operon protein YbgT</fullName>
    </recommendedName>
</protein>
<sequence>MWYFCWLLGMPFAATFSILNAMWYEVVENKSWDEPLE</sequence>
<keyword evidence="2" id="KW-1185">Reference proteome</keyword>
<dbReference type="AlphaFoldDB" id="L0ERM4"/>
<dbReference type="PATRIC" id="fig|1215343.11.peg.153"/>
<proteinExistence type="predicted"/>
<dbReference type="Proteomes" id="UP000010799">
    <property type="component" value="Chromosome"/>
</dbReference>
<name>L0ERM4_LIBCB</name>
<reference evidence="1 2" key="1">
    <citation type="journal article" date="2012" name="Stand. Genomic Sci.">
        <title>Complete genome sequence of Liberibacter crescens BT-1.</title>
        <authorList>
            <person name="Leonard M.T."/>
            <person name="Fagen J.R."/>
            <person name="Davis-Richardson A.G."/>
            <person name="Davis M.J."/>
            <person name="Triplett E.W."/>
        </authorList>
    </citation>
    <scope>NUCLEOTIDE SEQUENCE [LARGE SCALE GENOMIC DNA]</scope>
    <source>
        <strain evidence="1 2">BT-1</strain>
    </source>
</reference>
<organism evidence="1 2">
    <name type="scientific">Liberibacter crescens (strain BT-1)</name>
    <dbReference type="NCBI Taxonomy" id="1215343"/>
    <lineage>
        <taxon>Bacteria</taxon>
        <taxon>Pseudomonadati</taxon>
        <taxon>Pseudomonadota</taxon>
        <taxon>Alphaproteobacteria</taxon>
        <taxon>Hyphomicrobiales</taxon>
        <taxon>Rhizobiaceae</taxon>
        <taxon>Liberibacter</taxon>
    </lineage>
</organism>